<dbReference type="InterPro" id="IPR013881">
    <property type="entry name" value="Pre-mRNA_splic_Prp3_dom"/>
</dbReference>
<dbReference type="InterPro" id="IPR010541">
    <property type="entry name" value="Prp3_C"/>
</dbReference>
<dbReference type="PANTHER" id="PTHR14212">
    <property type="entry name" value="U4/U6-ASSOCIATED RNA SPLICING FACTOR-RELATED"/>
    <property type="match status" value="1"/>
</dbReference>
<keyword evidence="3" id="KW-0508">mRNA splicing</keyword>
<dbReference type="Proteomes" id="UP000673691">
    <property type="component" value="Unassembled WGS sequence"/>
</dbReference>
<accession>A0A8H7ZR28</accession>
<keyword evidence="4" id="KW-0539">Nucleus</keyword>
<evidence type="ECO:0000256" key="4">
    <source>
        <dbReference type="ARBA" id="ARBA00023242"/>
    </source>
</evidence>
<reference evidence="8 9" key="1">
    <citation type="journal article" name="Sci. Rep.">
        <title>Genome-scale phylogenetic analyses confirm Olpidium as the closest living zoosporic fungus to the non-flagellated, terrestrial fungi.</title>
        <authorList>
            <person name="Chang Y."/>
            <person name="Rochon D."/>
            <person name="Sekimoto S."/>
            <person name="Wang Y."/>
            <person name="Chovatia M."/>
            <person name="Sandor L."/>
            <person name="Salamov A."/>
            <person name="Grigoriev I.V."/>
            <person name="Stajich J.E."/>
            <person name="Spatafora J.W."/>
        </authorList>
    </citation>
    <scope>NUCLEOTIDE SEQUENCE [LARGE SCALE GENOMIC DNA]</scope>
    <source>
        <strain evidence="8">S191</strain>
    </source>
</reference>
<feature type="region of interest" description="Disordered" evidence="5">
    <location>
        <begin position="160"/>
        <end position="180"/>
    </location>
</feature>
<sequence length="347" mass="38433">MEADALDGGGYLEKQIRRNPPPAVEWWDALLLPSGSYDDLDTMTVGDRGGALEKKIDEMCLDLVQHPVPVHPPYEDAPPPARALMLTTKERKKLRRQRRAEEQKERQDKVRLGLLPPEEPKVRLANLMRVLGQEAVLDPTKIEAKVRRQVEERRLNHLRQGVESKLTPEQKKAKAKRKYEASEDKGVTRFKVDKNATQYQLTGCSLLCPNFSMVVVEGGPKGIRHYKKLMLRRIDWEEENIDEEQEGEQGGRGGGGGGGAGGPGGGGGGGNAGGDAGQGAKDKEPNACHLVWEGEVTRRAFVGFRFRQCPTERSAREHLARSGVEYFFDYVKNYVPAEGEASVGVAL</sequence>
<evidence type="ECO:0000259" key="7">
    <source>
        <dbReference type="Pfam" id="PF08572"/>
    </source>
</evidence>
<dbReference type="GO" id="GO:0000398">
    <property type="term" value="P:mRNA splicing, via spliceosome"/>
    <property type="evidence" value="ECO:0007669"/>
    <property type="project" value="InterPro"/>
</dbReference>
<dbReference type="OrthoDB" id="10264544at2759"/>
<evidence type="ECO:0000313" key="9">
    <source>
        <dbReference type="Proteomes" id="UP000673691"/>
    </source>
</evidence>
<dbReference type="Pfam" id="PF06544">
    <property type="entry name" value="Prp3_C"/>
    <property type="match status" value="1"/>
</dbReference>
<organism evidence="8 9">
    <name type="scientific">Olpidium bornovanus</name>
    <dbReference type="NCBI Taxonomy" id="278681"/>
    <lineage>
        <taxon>Eukaryota</taxon>
        <taxon>Fungi</taxon>
        <taxon>Fungi incertae sedis</taxon>
        <taxon>Olpidiomycota</taxon>
        <taxon>Olpidiomycotina</taxon>
        <taxon>Olpidiomycetes</taxon>
        <taxon>Olpidiales</taxon>
        <taxon>Olpidiaceae</taxon>
        <taxon>Olpidium</taxon>
    </lineage>
</organism>
<feature type="domain" description="Pre-mRNA-splicing factor 3" evidence="7">
    <location>
        <begin position="14"/>
        <end position="167"/>
    </location>
</feature>
<feature type="domain" description="Small nuclear ribonucleoprotein Prp3 C-terminal" evidence="6">
    <location>
        <begin position="187"/>
        <end position="330"/>
    </location>
</feature>
<dbReference type="CDD" id="cd24162">
    <property type="entry name" value="Prp3_C"/>
    <property type="match status" value="1"/>
</dbReference>
<dbReference type="Pfam" id="PF08572">
    <property type="entry name" value="PRP3"/>
    <property type="match status" value="1"/>
</dbReference>
<name>A0A8H7ZR28_9FUNG</name>
<evidence type="ECO:0000256" key="2">
    <source>
        <dbReference type="ARBA" id="ARBA00022664"/>
    </source>
</evidence>
<protein>
    <submittedName>
        <fullName evidence="8">Pre-mRNA processing factor 3-domain-containing protein</fullName>
    </submittedName>
</protein>
<keyword evidence="9" id="KW-1185">Reference proteome</keyword>
<comment type="subcellular location">
    <subcellularLocation>
        <location evidence="1">Nucleus</location>
    </subcellularLocation>
</comment>
<evidence type="ECO:0000313" key="8">
    <source>
        <dbReference type="EMBL" id="KAG5458068.1"/>
    </source>
</evidence>
<dbReference type="PANTHER" id="PTHR14212:SF0">
    <property type="entry name" value="U4_U6 SMALL NUCLEAR RIBONUCLEOPROTEIN PRP3"/>
    <property type="match status" value="1"/>
</dbReference>
<dbReference type="EMBL" id="JAEFCI010009029">
    <property type="protein sequence ID" value="KAG5458068.1"/>
    <property type="molecule type" value="Genomic_DNA"/>
</dbReference>
<gene>
    <name evidence="8" type="ORF">BJ554DRAFT_1785</name>
</gene>
<evidence type="ECO:0000259" key="6">
    <source>
        <dbReference type="Pfam" id="PF06544"/>
    </source>
</evidence>
<keyword evidence="2" id="KW-0507">mRNA processing</keyword>
<evidence type="ECO:0000256" key="1">
    <source>
        <dbReference type="ARBA" id="ARBA00004123"/>
    </source>
</evidence>
<evidence type="ECO:0000256" key="3">
    <source>
        <dbReference type="ARBA" id="ARBA00023187"/>
    </source>
</evidence>
<feature type="compositionally biased region" description="Gly residues" evidence="5">
    <location>
        <begin position="248"/>
        <end position="277"/>
    </location>
</feature>
<evidence type="ECO:0000256" key="5">
    <source>
        <dbReference type="SAM" id="MobiDB-lite"/>
    </source>
</evidence>
<dbReference type="GO" id="GO:0046540">
    <property type="term" value="C:U4/U6 x U5 tri-snRNP complex"/>
    <property type="evidence" value="ECO:0007669"/>
    <property type="project" value="InterPro"/>
</dbReference>
<feature type="region of interest" description="Disordered" evidence="5">
    <location>
        <begin position="242"/>
        <end position="282"/>
    </location>
</feature>
<dbReference type="AlphaFoldDB" id="A0A8H7ZR28"/>
<dbReference type="InterPro" id="IPR027104">
    <property type="entry name" value="Prp3"/>
</dbReference>
<proteinExistence type="predicted"/>
<comment type="caution">
    <text evidence="8">The sequence shown here is derived from an EMBL/GenBank/DDBJ whole genome shotgun (WGS) entry which is preliminary data.</text>
</comment>